<protein>
    <recommendedName>
        <fullName evidence="4">MARVEL domain-containing protein</fullName>
    </recommendedName>
</protein>
<feature type="transmembrane region" description="Helical" evidence="1">
    <location>
        <begin position="90"/>
        <end position="113"/>
    </location>
</feature>
<feature type="transmembrane region" description="Helical" evidence="1">
    <location>
        <begin position="51"/>
        <end position="70"/>
    </location>
</feature>
<feature type="transmembrane region" description="Helical" evidence="1">
    <location>
        <begin position="134"/>
        <end position="155"/>
    </location>
</feature>
<gene>
    <name evidence="2" type="ORF">BJX63DRAFT_434145</name>
</gene>
<keyword evidence="1" id="KW-0472">Membrane</keyword>
<keyword evidence="3" id="KW-1185">Reference proteome</keyword>
<comment type="caution">
    <text evidence="2">The sequence shown here is derived from an EMBL/GenBank/DDBJ whole genome shotgun (WGS) entry which is preliminary data.</text>
</comment>
<keyword evidence="1" id="KW-1133">Transmembrane helix</keyword>
<evidence type="ECO:0000256" key="1">
    <source>
        <dbReference type="SAM" id="Phobius"/>
    </source>
</evidence>
<feature type="transmembrane region" description="Helical" evidence="1">
    <location>
        <begin position="23"/>
        <end position="44"/>
    </location>
</feature>
<dbReference type="Proteomes" id="UP001610334">
    <property type="component" value="Unassembled WGS sequence"/>
</dbReference>
<name>A0ABR4H770_9EURO</name>
<proteinExistence type="predicted"/>
<organism evidence="2 3">
    <name type="scientific">Aspergillus granulosus</name>
    <dbReference type="NCBI Taxonomy" id="176169"/>
    <lineage>
        <taxon>Eukaryota</taxon>
        <taxon>Fungi</taxon>
        <taxon>Dikarya</taxon>
        <taxon>Ascomycota</taxon>
        <taxon>Pezizomycotina</taxon>
        <taxon>Eurotiomycetes</taxon>
        <taxon>Eurotiomycetidae</taxon>
        <taxon>Eurotiales</taxon>
        <taxon>Aspergillaceae</taxon>
        <taxon>Aspergillus</taxon>
        <taxon>Aspergillus subgen. Nidulantes</taxon>
    </lineage>
</organism>
<evidence type="ECO:0000313" key="3">
    <source>
        <dbReference type="Proteomes" id="UP001610334"/>
    </source>
</evidence>
<reference evidence="2 3" key="1">
    <citation type="submission" date="2024-07" db="EMBL/GenBank/DDBJ databases">
        <title>Section-level genome sequencing and comparative genomics of Aspergillus sections Usti and Cavernicolus.</title>
        <authorList>
            <consortium name="Lawrence Berkeley National Laboratory"/>
            <person name="Nybo J.L."/>
            <person name="Vesth T.C."/>
            <person name="Theobald S."/>
            <person name="Frisvad J.C."/>
            <person name="Larsen T.O."/>
            <person name="Kjaerboelling I."/>
            <person name="Rothschild-Mancinelli K."/>
            <person name="Lyhne E.K."/>
            <person name="Kogle M.E."/>
            <person name="Barry K."/>
            <person name="Clum A."/>
            <person name="Na H."/>
            <person name="Ledsgaard L."/>
            <person name="Lin J."/>
            <person name="Lipzen A."/>
            <person name="Kuo A."/>
            <person name="Riley R."/>
            <person name="Mondo S."/>
            <person name="Labutti K."/>
            <person name="Haridas S."/>
            <person name="Pangalinan J."/>
            <person name="Salamov A.A."/>
            <person name="Simmons B.A."/>
            <person name="Magnuson J.K."/>
            <person name="Chen J."/>
            <person name="Drula E."/>
            <person name="Henrissat B."/>
            <person name="Wiebenga A."/>
            <person name="Lubbers R.J."/>
            <person name="Gomes A.C."/>
            <person name="Makela M.R."/>
            <person name="Stajich J."/>
            <person name="Grigoriev I.V."/>
            <person name="Mortensen U.H."/>
            <person name="De Vries R.P."/>
            <person name="Baker S.E."/>
            <person name="Andersen M.R."/>
        </authorList>
    </citation>
    <scope>NUCLEOTIDE SEQUENCE [LARGE SCALE GENOMIC DNA]</scope>
    <source>
        <strain evidence="2 3">CBS 588.65</strain>
    </source>
</reference>
<evidence type="ECO:0000313" key="2">
    <source>
        <dbReference type="EMBL" id="KAL2810628.1"/>
    </source>
</evidence>
<keyword evidence="1" id="KW-0812">Transmembrane</keyword>
<accession>A0ABR4H770</accession>
<evidence type="ECO:0008006" key="4">
    <source>
        <dbReference type="Google" id="ProtNLM"/>
    </source>
</evidence>
<sequence>MARVQQTADSPPNPIGSSYESGLVFQLFSWIGSIIVFSLAAATVARTPSGAPLYIAAVYNLSVGVVYFVYFFSSMSLAKPASQNTARPSALYVLLNILWLCLWGATGPLMFIYRHQSDEPSRYAKRRLGGLVKTAVTGTASLMNITTACGAFGVICL</sequence>
<dbReference type="EMBL" id="JBFXLT010000069">
    <property type="protein sequence ID" value="KAL2810628.1"/>
    <property type="molecule type" value="Genomic_DNA"/>
</dbReference>